<dbReference type="Proteomes" id="UP000198788">
    <property type="component" value="Unassembled WGS sequence"/>
</dbReference>
<reference evidence="3" key="1">
    <citation type="submission" date="2016-10" db="EMBL/GenBank/DDBJ databases">
        <authorList>
            <person name="Varghese N."/>
            <person name="Submissions S."/>
        </authorList>
    </citation>
    <scope>NUCLEOTIDE SEQUENCE [LARGE SCALE GENOMIC DNA]</scope>
    <source>
        <strain evidence="3">CGMCC 1.10683</strain>
    </source>
</reference>
<feature type="signal peptide" evidence="1">
    <location>
        <begin position="1"/>
        <end position="18"/>
    </location>
</feature>
<dbReference type="EMBL" id="FOZV01000004">
    <property type="protein sequence ID" value="SFS72855.1"/>
    <property type="molecule type" value="Genomic_DNA"/>
</dbReference>
<accession>A0A1I6S7B4</accession>
<evidence type="ECO:0000256" key="1">
    <source>
        <dbReference type="SAM" id="SignalP"/>
    </source>
</evidence>
<sequence length="155" mass="16479">MIRVLTAVAFAIVVGATAVPPTVAQESDQSRALALLVRAREAPAVQAAEREVEASSRAAMQRLDAGFAAREARARDLAGEVASAREAGDNAKLNLLAGEAEQLRAYFADLRQRAAVDPTLIAARRRLEEAMMARMTELDPEAPALIARVRAAMGS</sequence>
<keyword evidence="1" id="KW-0732">Signal</keyword>
<organism evidence="2 3">
    <name type="scientific">Brevundimonas viscosa</name>
    <dbReference type="NCBI Taxonomy" id="871741"/>
    <lineage>
        <taxon>Bacteria</taxon>
        <taxon>Pseudomonadati</taxon>
        <taxon>Pseudomonadota</taxon>
        <taxon>Alphaproteobacteria</taxon>
        <taxon>Caulobacterales</taxon>
        <taxon>Caulobacteraceae</taxon>
        <taxon>Brevundimonas</taxon>
    </lineage>
</organism>
<dbReference type="STRING" id="871741.SAMN05192570_2244"/>
<gene>
    <name evidence="2" type="ORF">SAMN05192570_2244</name>
</gene>
<keyword evidence="3" id="KW-1185">Reference proteome</keyword>
<evidence type="ECO:0008006" key="4">
    <source>
        <dbReference type="Google" id="ProtNLM"/>
    </source>
</evidence>
<protein>
    <recommendedName>
        <fullName evidence="4">Heavy-metal resistance</fullName>
    </recommendedName>
</protein>
<evidence type="ECO:0000313" key="3">
    <source>
        <dbReference type="Proteomes" id="UP000198788"/>
    </source>
</evidence>
<feature type="chain" id="PRO_5011476766" description="Heavy-metal resistance" evidence="1">
    <location>
        <begin position="19"/>
        <end position="155"/>
    </location>
</feature>
<name>A0A1I6S7B4_9CAUL</name>
<dbReference type="RefSeq" id="WP_092310439.1">
    <property type="nucleotide sequence ID" value="NZ_FOZV01000004.1"/>
</dbReference>
<evidence type="ECO:0000313" key="2">
    <source>
        <dbReference type="EMBL" id="SFS72855.1"/>
    </source>
</evidence>
<dbReference type="AlphaFoldDB" id="A0A1I6S7B4"/>
<proteinExistence type="predicted"/>